<proteinExistence type="inferred from homology"/>
<organism evidence="10 11">
    <name type="scientific">Akkermansia biwaensis</name>
    <dbReference type="NCBI Taxonomy" id="2946555"/>
    <lineage>
        <taxon>Bacteria</taxon>
        <taxon>Pseudomonadati</taxon>
        <taxon>Verrucomicrobiota</taxon>
        <taxon>Verrucomicrobiia</taxon>
        <taxon>Verrucomicrobiales</taxon>
        <taxon>Akkermansiaceae</taxon>
        <taxon>Akkermansia</taxon>
    </lineage>
</organism>
<evidence type="ECO:0000313" key="11">
    <source>
        <dbReference type="Proteomes" id="UP001062263"/>
    </source>
</evidence>
<dbReference type="Gene3D" id="3.40.1710.10">
    <property type="entry name" value="abc type-2 transporter like domain"/>
    <property type="match status" value="1"/>
</dbReference>
<evidence type="ECO:0000256" key="6">
    <source>
        <dbReference type="ARBA" id="ARBA00022989"/>
    </source>
</evidence>
<reference evidence="10" key="1">
    <citation type="submission" date="2022-06" db="EMBL/GenBank/DDBJ databases">
        <title>Akkermansia biwalacus sp. nov., an anaerobic mucin-degrading bacterium isolated from human intestine.</title>
        <authorList>
            <person name="Kobayashi Y."/>
            <person name="Inoue S."/>
            <person name="Kawahara T."/>
            <person name="Kohda N."/>
        </authorList>
    </citation>
    <scope>NUCLEOTIDE SEQUENCE</scope>
    <source>
        <strain evidence="10">WON2089</strain>
    </source>
</reference>
<keyword evidence="4 8" id="KW-1003">Cell membrane</keyword>
<dbReference type="InterPro" id="IPR047817">
    <property type="entry name" value="ABC2_TM_bact-type"/>
</dbReference>
<dbReference type="Proteomes" id="UP001062263">
    <property type="component" value="Chromosome"/>
</dbReference>
<name>A0ABM7ZDT7_9BACT</name>
<dbReference type="InterPro" id="IPR000412">
    <property type="entry name" value="ABC_2_transport"/>
</dbReference>
<evidence type="ECO:0000256" key="1">
    <source>
        <dbReference type="ARBA" id="ARBA00004651"/>
    </source>
</evidence>
<feature type="transmembrane region" description="Helical" evidence="8">
    <location>
        <begin position="30"/>
        <end position="48"/>
    </location>
</feature>
<keyword evidence="6 8" id="KW-1133">Transmembrane helix</keyword>
<feature type="transmembrane region" description="Helical" evidence="8">
    <location>
        <begin position="180"/>
        <end position="203"/>
    </location>
</feature>
<dbReference type="Pfam" id="PF12698">
    <property type="entry name" value="ABC2_membrane_3"/>
    <property type="match status" value="1"/>
</dbReference>
<dbReference type="InterPro" id="IPR051449">
    <property type="entry name" value="ABC-2_transporter_component"/>
</dbReference>
<dbReference type="PRINTS" id="PR00164">
    <property type="entry name" value="ABC2TRNSPORT"/>
</dbReference>
<keyword evidence="5 8" id="KW-0812">Transmembrane</keyword>
<evidence type="ECO:0000313" key="10">
    <source>
        <dbReference type="EMBL" id="BDL42835.1"/>
    </source>
</evidence>
<comment type="subcellular location">
    <subcellularLocation>
        <location evidence="1 8">Cell membrane</location>
        <topology evidence="1 8">Multi-pass membrane protein</topology>
    </subcellularLocation>
</comment>
<evidence type="ECO:0000256" key="2">
    <source>
        <dbReference type="ARBA" id="ARBA00007783"/>
    </source>
</evidence>
<keyword evidence="11" id="KW-1185">Reference proteome</keyword>
<evidence type="ECO:0000256" key="4">
    <source>
        <dbReference type="ARBA" id="ARBA00022475"/>
    </source>
</evidence>
<evidence type="ECO:0000256" key="8">
    <source>
        <dbReference type="RuleBase" id="RU361157"/>
    </source>
</evidence>
<dbReference type="PANTHER" id="PTHR30294">
    <property type="entry name" value="MEMBRANE COMPONENT OF ABC TRANSPORTER YHHJ-RELATED"/>
    <property type="match status" value="1"/>
</dbReference>
<dbReference type="PANTHER" id="PTHR30294:SF44">
    <property type="entry name" value="MULTIDRUG ABC TRANSPORTER PERMEASE YBHR-RELATED"/>
    <property type="match status" value="1"/>
</dbReference>
<accession>A0ABM7ZDT7</accession>
<feature type="domain" description="ABC transmembrane type-2" evidence="9">
    <location>
        <begin position="135"/>
        <end position="372"/>
    </location>
</feature>
<protein>
    <recommendedName>
        <fullName evidence="8">Transport permease protein</fullName>
    </recommendedName>
</protein>
<evidence type="ECO:0000256" key="5">
    <source>
        <dbReference type="ARBA" id="ARBA00022692"/>
    </source>
</evidence>
<sequence length="374" mass="40723">MNNAMDFFIRLTSLIKKELLAVLRDKKSRLALIIPPVLQICIFGYAATMNVTRVPYAVLDKDGGELAAQYIADLEGTGIFRRQATAATEKDIDSLIDSRDIVLGLTIPPDFSRNLQTGRPASLQLIGDGRNTNTAAIALSYAQQIASNFGAELLAKNAAAPPVEIESRAWFNPNLITRWFIVPGLIAVLALIGSVLSGALSIAREREEGTFDQLLVAPYTPREILLGKGISTVITSIMQTFFIVLVAMFWFRIPFQGSIWLLSGAILLFIITGAAIGLCISSFSQSLQQAIVGTFLLVVPTVMLSGFATPISSMPEFFQDLTLLNPMRYGLELIQRIFLEGAGFMDLWPLFGAITLVTIGTAAAAIFSFHRKIS</sequence>
<comment type="similarity">
    <text evidence="2 8">Belongs to the ABC-2 integral membrane protein family.</text>
</comment>
<keyword evidence="3 8" id="KW-0813">Transport</keyword>
<feature type="transmembrane region" description="Helical" evidence="8">
    <location>
        <begin position="224"/>
        <end position="253"/>
    </location>
</feature>
<evidence type="ECO:0000259" key="9">
    <source>
        <dbReference type="PROSITE" id="PS51012"/>
    </source>
</evidence>
<evidence type="ECO:0000256" key="3">
    <source>
        <dbReference type="ARBA" id="ARBA00022448"/>
    </source>
</evidence>
<dbReference type="InterPro" id="IPR013525">
    <property type="entry name" value="ABC2_TM"/>
</dbReference>
<gene>
    <name evidence="10" type="ORF">Abiwalacus_04090</name>
</gene>
<evidence type="ECO:0000256" key="7">
    <source>
        <dbReference type="ARBA" id="ARBA00023136"/>
    </source>
</evidence>
<feature type="transmembrane region" description="Helical" evidence="8">
    <location>
        <begin position="259"/>
        <end position="283"/>
    </location>
</feature>
<dbReference type="EMBL" id="AP025943">
    <property type="protein sequence ID" value="BDL42835.1"/>
    <property type="molecule type" value="Genomic_DNA"/>
</dbReference>
<keyword evidence="7 8" id="KW-0472">Membrane</keyword>
<dbReference type="PROSITE" id="PS51012">
    <property type="entry name" value="ABC_TM2"/>
    <property type="match status" value="1"/>
</dbReference>
<feature type="transmembrane region" description="Helical" evidence="8">
    <location>
        <begin position="347"/>
        <end position="369"/>
    </location>
</feature>
<feature type="transmembrane region" description="Helical" evidence="8">
    <location>
        <begin position="290"/>
        <end position="311"/>
    </location>
</feature>